<dbReference type="HOGENOM" id="CLU_077948_2_3_5"/>
<evidence type="ECO:0000313" key="4">
    <source>
        <dbReference type="EMBL" id="AAK24926.1"/>
    </source>
</evidence>
<keyword evidence="3" id="KW-0472">Membrane</keyword>
<name>Q9A479_CAUVC</name>
<dbReference type="KEGG" id="ccr:CC_2964"/>
<protein>
    <recommendedName>
        <fullName evidence="6">DUF1003 domain-containing protein</fullName>
    </recommendedName>
</protein>
<dbReference type="eggNOG" id="COG4420">
    <property type="taxonomic scope" value="Bacteria"/>
</dbReference>
<dbReference type="STRING" id="190650.CC_2964"/>
<dbReference type="EMBL" id="AE005673">
    <property type="protein sequence ID" value="AAK24926.1"/>
    <property type="molecule type" value="Genomic_DNA"/>
</dbReference>
<evidence type="ECO:0000256" key="3">
    <source>
        <dbReference type="SAM" id="Phobius"/>
    </source>
</evidence>
<keyword evidence="3" id="KW-1133">Transmembrane helix</keyword>
<accession>Q9A479</accession>
<dbReference type="InterPro" id="IPR010406">
    <property type="entry name" value="DUF1003"/>
</dbReference>
<feature type="transmembrane region" description="Helical" evidence="3">
    <location>
        <begin position="116"/>
        <end position="136"/>
    </location>
</feature>
<reference evidence="4 5" key="1">
    <citation type="journal article" date="2001" name="Proc. Natl. Acad. Sci. U.S.A.">
        <title>Complete genome sequence of Caulobacter crescentus.</title>
        <authorList>
            <person name="Nierman W.C."/>
            <person name="Feldblyum T.V."/>
            <person name="Laub M.T."/>
            <person name="Paulsen I.T."/>
            <person name="Nelson K.E."/>
            <person name="Eisen J.A."/>
            <person name="Heidelberg J.F."/>
            <person name="Alley M.R."/>
            <person name="Ohta N."/>
            <person name="Maddock J.R."/>
            <person name="Potocka I."/>
            <person name="Nelson W.C."/>
            <person name="Newton A."/>
            <person name="Stephens C."/>
            <person name="Phadke N.D."/>
            <person name="Ely B."/>
            <person name="DeBoy R.T."/>
            <person name="Dodson R.J."/>
            <person name="Durkin A.S."/>
            <person name="Gwinn M.L."/>
            <person name="Haft D.H."/>
            <person name="Kolonay J.F."/>
            <person name="Smit J."/>
            <person name="Craven M.B."/>
            <person name="Khouri H."/>
            <person name="Shetty J."/>
            <person name="Berry K."/>
            <person name="Utterback T."/>
            <person name="Tran K."/>
            <person name="Wolf A."/>
            <person name="Vamathevan J."/>
            <person name="Ermolaeva M."/>
            <person name="White O."/>
            <person name="Salzberg S.L."/>
            <person name="Venter J.C."/>
            <person name="Shapiro L."/>
            <person name="Fraser C.M."/>
        </authorList>
    </citation>
    <scope>NUCLEOTIDE SEQUENCE [LARGE SCALE GENOMIC DNA]</scope>
    <source>
        <strain evidence="5">ATCC 19089 / CB15</strain>
    </source>
</reference>
<evidence type="ECO:0000256" key="1">
    <source>
        <dbReference type="SAM" id="Coils"/>
    </source>
</evidence>
<keyword evidence="5" id="KW-1185">Reference proteome</keyword>
<dbReference type="Pfam" id="PF06210">
    <property type="entry name" value="DUF1003"/>
    <property type="match status" value="1"/>
</dbReference>
<feature type="coiled-coil region" evidence="1">
    <location>
        <begin position="175"/>
        <end position="202"/>
    </location>
</feature>
<keyword evidence="3" id="KW-0812">Transmembrane</keyword>
<dbReference type="EnsemblBacteria" id="AAK24926">
    <property type="protein sequence ID" value="AAK24926"/>
    <property type="gene ID" value="CC_2964"/>
</dbReference>
<dbReference type="BioCyc" id="CAULO:CC2964-MONOMER"/>
<sequence length="205" mass="22673">MSRAGPAADDAGSPFAESPPMSHDRLDQLSIDLLGKSYDELNDVQKRVIDLILAEQPSDPRAVFDEGTFWTRLADKVAAIGGSWNFIGGFALALLLWIGVNLALKPLNLAFDPYPFIFLNLLLSTVAAIQAPVIMMSQNRQAAKDRLTAEHDYAVNLRAELEIMRVIDKVDALRSDELMVLCREHAERLAQLQDEVAMLRAERGG</sequence>
<dbReference type="PANTHER" id="PTHR41386:SF1">
    <property type="entry name" value="MEMBRANE PROTEIN"/>
    <property type="match status" value="1"/>
</dbReference>
<dbReference type="AlphaFoldDB" id="Q9A479"/>
<keyword evidence="1" id="KW-0175">Coiled coil</keyword>
<dbReference type="PIR" id="B87616">
    <property type="entry name" value="B87616"/>
</dbReference>
<feature type="region of interest" description="Disordered" evidence="2">
    <location>
        <begin position="1"/>
        <end position="22"/>
    </location>
</feature>
<dbReference type="Proteomes" id="UP000001816">
    <property type="component" value="Chromosome"/>
</dbReference>
<dbReference type="PATRIC" id="fig|190650.5.peg.2969"/>
<evidence type="ECO:0000256" key="2">
    <source>
        <dbReference type="SAM" id="MobiDB-lite"/>
    </source>
</evidence>
<gene>
    <name evidence="4" type="ordered locus">CC_2964</name>
</gene>
<evidence type="ECO:0000313" key="5">
    <source>
        <dbReference type="Proteomes" id="UP000001816"/>
    </source>
</evidence>
<dbReference type="SMR" id="Q9A479"/>
<feature type="transmembrane region" description="Helical" evidence="3">
    <location>
        <begin position="84"/>
        <end position="104"/>
    </location>
</feature>
<evidence type="ECO:0008006" key="6">
    <source>
        <dbReference type="Google" id="ProtNLM"/>
    </source>
</evidence>
<dbReference type="PANTHER" id="PTHR41386">
    <property type="entry name" value="INTEGRAL MEMBRANE PROTEIN-RELATED"/>
    <property type="match status" value="1"/>
</dbReference>
<proteinExistence type="predicted"/>
<organism evidence="4 5">
    <name type="scientific">Caulobacter vibrioides (strain ATCC 19089 / CIP 103742 / CB 15)</name>
    <name type="common">Caulobacter crescentus</name>
    <dbReference type="NCBI Taxonomy" id="190650"/>
    <lineage>
        <taxon>Bacteria</taxon>
        <taxon>Pseudomonadati</taxon>
        <taxon>Pseudomonadota</taxon>
        <taxon>Alphaproteobacteria</taxon>
        <taxon>Caulobacterales</taxon>
        <taxon>Caulobacteraceae</taxon>
        <taxon>Caulobacter</taxon>
    </lineage>
</organism>